<evidence type="ECO:0000256" key="2">
    <source>
        <dbReference type="ARBA" id="ARBA00022614"/>
    </source>
</evidence>
<evidence type="ECO:0000256" key="6">
    <source>
        <dbReference type="ARBA" id="ARBA00023180"/>
    </source>
</evidence>
<dbReference type="GO" id="GO:0016020">
    <property type="term" value="C:membrane"/>
    <property type="evidence" value="ECO:0007669"/>
    <property type="project" value="UniProtKB-SubCell"/>
</dbReference>
<dbReference type="PANTHER" id="PTHR48006">
    <property type="entry name" value="LEUCINE-RICH REPEAT-CONTAINING PROTEIN DDB_G0281931-RELATED"/>
    <property type="match status" value="1"/>
</dbReference>
<dbReference type="InterPro" id="IPR051824">
    <property type="entry name" value="LRR_Rcpt-Like_S/T_Kinase"/>
</dbReference>
<dbReference type="Proteomes" id="UP001054821">
    <property type="component" value="Chromosome 4"/>
</dbReference>
<dbReference type="AlphaFoldDB" id="A0AAD4VU95"/>
<dbReference type="InterPro" id="IPR032675">
    <property type="entry name" value="LRR_dom_sf"/>
</dbReference>
<sequence length="182" mass="20236">MVRILNVPMDMIFLFSQINIALIVLMCNMGPISSRAQPQNMTLPHDEVEALREIAAQLHKKDWNFSDPCSNVPTFSTPHTDQYNNTLFCNCSFPGNVCHVQSIFLMGQELDGVLPPALVKLPYIKQLNLDQNYLSGPIPSKWTSTKLEFLALSVNNLSGPIPSYLGNIVTLQALGLESNLFS</sequence>
<keyword evidence="3" id="KW-0732">Signal</keyword>
<dbReference type="EMBL" id="JAJFAZ020000004">
    <property type="protein sequence ID" value="KAI5331415.1"/>
    <property type="molecule type" value="Genomic_DNA"/>
</dbReference>
<gene>
    <name evidence="8" type="ORF">L3X38_021541</name>
</gene>
<keyword evidence="2" id="KW-0433">Leucine-rich repeat</keyword>
<keyword evidence="7" id="KW-0812">Transmembrane</keyword>
<dbReference type="InterPro" id="IPR001611">
    <property type="entry name" value="Leu-rich_rpt"/>
</dbReference>
<accession>A0AAD4VU95</accession>
<keyword evidence="6" id="KW-0325">Glycoprotein</keyword>
<dbReference type="PANTHER" id="PTHR48006:SF66">
    <property type="entry name" value="PROTEIN KINASE DOMAIN-CONTAINING PROTEIN"/>
    <property type="match status" value="1"/>
</dbReference>
<evidence type="ECO:0000313" key="9">
    <source>
        <dbReference type="Proteomes" id="UP001054821"/>
    </source>
</evidence>
<comment type="caution">
    <text evidence="8">The sequence shown here is derived from an EMBL/GenBank/DDBJ whole genome shotgun (WGS) entry which is preliminary data.</text>
</comment>
<dbReference type="FunFam" id="3.80.10.10:FF:000041">
    <property type="entry name" value="LRR receptor-like serine/threonine-protein kinase ERECTA"/>
    <property type="match status" value="1"/>
</dbReference>
<keyword evidence="4" id="KW-0677">Repeat</keyword>
<dbReference type="Gene3D" id="3.80.10.10">
    <property type="entry name" value="Ribonuclease Inhibitor"/>
    <property type="match status" value="1"/>
</dbReference>
<comment type="subcellular location">
    <subcellularLocation>
        <location evidence="1">Membrane</location>
        <topology evidence="1">Single-pass type I membrane protein</topology>
    </subcellularLocation>
</comment>
<evidence type="ECO:0000256" key="4">
    <source>
        <dbReference type="ARBA" id="ARBA00022737"/>
    </source>
</evidence>
<dbReference type="Pfam" id="PF00560">
    <property type="entry name" value="LRR_1"/>
    <property type="match status" value="1"/>
</dbReference>
<organism evidence="8 9">
    <name type="scientific">Prunus dulcis</name>
    <name type="common">Almond</name>
    <name type="synonym">Amygdalus dulcis</name>
    <dbReference type="NCBI Taxonomy" id="3755"/>
    <lineage>
        <taxon>Eukaryota</taxon>
        <taxon>Viridiplantae</taxon>
        <taxon>Streptophyta</taxon>
        <taxon>Embryophyta</taxon>
        <taxon>Tracheophyta</taxon>
        <taxon>Spermatophyta</taxon>
        <taxon>Magnoliopsida</taxon>
        <taxon>eudicotyledons</taxon>
        <taxon>Gunneridae</taxon>
        <taxon>Pentapetalae</taxon>
        <taxon>rosids</taxon>
        <taxon>fabids</taxon>
        <taxon>Rosales</taxon>
        <taxon>Rosaceae</taxon>
        <taxon>Amygdaloideae</taxon>
        <taxon>Amygdaleae</taxon>
        <taxon>Prunus</taxon>
    </lineage>
</organism>
<name>A0AAD4VU95_PRUDU</name>
<keyword evidence="9" id="KW-1185">Reference proteome</keyword>
<reference evidence="8 9" key="1">
    <citation type="journal article" date="2022" name="G3 (Bethesda)">
        <title>Whole-genome sequence and methylome profiling of the almond [Prunus dulcis (Mill.) D.A. Webb] cultivar 'Nonpareil'.</title>
        <authorList>
            <person name="D'Amico-Willman K.M."/>
            <person name="Ouma W.Z."/>
            <person name="Meulia T."/>
            <person name="Sideli G.M."/>
            <person name="Gradziel T.M."/>
            <person name="Fresnedo-Ramirez J."/>
        </authorList>
    </citation>
    <scope>NUCLEOTIDE SEQUENCE [LARGE SCALE GENOMIC DNA]</scope>
    <source>
        <strain evidence="8">Clone GOH B32 T37-40</strain>
    </source>
</reference>
<evidence type="ECO:0000256" key="1">
    <source>
        <dbReference type="ARBA" id="ARBA00004479"/>
    </source>
</evidence>
<protein>
    <submittedName>
        <fullName evidence="8">Uncharacterized protein</fullName>
    </submittedName>
</protein>
<evidence type="ECO:0000256" key="7">
    <source>
        <dbReference type="SAM" id="Phobius"/>
    </source>
</evidence>
<dbReference type="SUPFAM" id="SSF52058">
    <property type="entry name" value="L domain-like"/>
    <property type="match status" value="1"/>
</dbReference>
<evidence type="ECO:0000313" key="8">
    <source>
        <dbReference type="EMBL" id="KAI5331415.1"/>
    </source>
</evidence>
<keyword evidence="5 7" id="KW-0472">Membrane</keyword>
<evidence type="ECO:0000256" key="3">
    <source>
        <dbReference type="ARBA" id="ARBA00022729"/>
    </source>
</evidence>
<proteinExistence type="predicted"/>
<keyword evidence="7" id="KW-1133">Transmembrane helix</keyword>
<evidence type="ECO:0000256" key="5">
    <source>
        <dbReference type="ARBA" id="ARBA00023136"/>
    </source>
</evidence>
<feature type="transmembrane region" description="Helical" evidence="7">
    <location>
        <begin position="12"/>
        <end position="32"/>
    </location>
</feature>